<accession>A0A6J5M316</accession>
<organism evidence="1">
    <name type="scientific">uncultured Caudovirales phage</name>
    <dbReference type="NCBI Taxonomy" id="2100421"/>
    <lineage>
        <taxon>Viruses</taxon>
        <taxon>Duplodnaviria</taxon>
        <taxon>Heunggongvirae</taxon>
        <taxon>Uroviricota</taxon>
        <taxon>Caudoviricetes</taxon>
        <taxon>Peduoviridae</taxon>
        <taxon>Maltschvirus</taxon>
        <taxon>Maltschvirus maltsch</taxon>
    </lineage>
</organism>
<sequence length="313" mass="33184">MSTLQATNLKHNASASNNITLDSAGNATFAGNVTAAGNVNATGMVVPSSSFLRNRIINGDMRIDQRNAGVTSTVSAGSFGYFTVDRWAVFSGGGSTQLQRVAGLSGFDSALEIRPQAGTNQTNLEQRIEATNCQDLVSAAATVSGRFFADGSGVTVLVSWYYPASRDNWSSVTFVPIETITLSAGQHINYARSFNTDANAARGMGVVFDIRNAAGRTVRITGVQLEVGSAATPFERRLFGQELALCQRYYSENTSGYFPNNVAMAQYFKVSMRTAPTVTWAGAGGSISSINTESFVGFSSSNATARWTASSEL</sequence>
<name>A0A6J5M316_9CAUD</name>
<protein>
    <submittedName>
        <fullName evidence="1">Uncharacterized protein</fullName>
    </submittedName>
</protein>
<proteinExistence type="predicted"/>
<dbReference type="EMBL" id="LR796371">
    <property type="protein sequence ID" value="CAB4139973.1"/>
    <property type="molecule type" value="Genomic_DNA"/>
</dbReference>
<reference evidence="1" key="1">
    <citation type="submission" date="2020-04" db="EMBL/GenBank/DDBJ databases">
        <authorList>
            <person name="Chiriac C."/>
            <person name="Salcher M."/>
            <person name="Ghai R."/>
            <person name="Kavagutti S V."/>
        </authorList>
    </citation>
    <scope>NUCLEOTIDE SEQUENCE</scope>
</reference>
<gene>
    <name evidence="1" type="ORF">UFOVP397_9</name>
</gene>
<evidence type="ECO:0000313" key="1">
    <source>
        <dbReference type="EMBL" id="CAB4139973.1"/>
    </source>
</evidence>